<protein>
    <recommendedName>
        <fullName evidence="3">Class I SAM-dependent methyltransferase</fullName>
    </recommendedName>
</protein>
<dbReference type="Proteomes" id="UP000245657">
    <property type="component" value="Unassembled WGS sequence"/>
</dbReference>
<evidence type="ECO:0008006" key="3">
    <source>
        <dbReference type="Google" id="ProtNLM"/>
    </source>
</evidence>
<dbReference type="SUPFAM" id="SSF53335">
    <property type="entry name" value="S-adenosyl-L-methionine-dependent methyltransferases"/>
    <property type="match status" value="1"/>
</dbReference>
<dbReference type="OrthoDB" id="381688at2157"/>
<reference evidence="1 2" key="1">
    <citation type="submission" date="2018-05" db="EMBL/GenBank/DDBJ databases">
        <title>Draft genome of Methanospirillum lacunae Ki8-1.</title>
        <authorList>
            <person name="Dueholm M.S."/>
            <person name="Nielsen P.H."/>
            <person name="Bakmann L.F."/>
            <person name="Otzen D.E."/>
        </authorList>
    </citation>
    <scope>NUCLEOTIDE SEQUENCE [LARGE SCALE GENOMIC DNA]</scope>
    <source>
        <strain evidence="1 2">Ki8-1</strain>
    </source>
</reference>
<accession>A0A2V2MZ62</accession>
<dbReference type="AlphaFoldDB" id="A0A2V2MZ62"/>
<keyword evidence="2" id="KW-1185">Reference proteome</keyword>
<dbReference type="Pfam" id="PF13489">
    <property type="entry name" value="Methyltransf_23"/>
    <property type="match status" value="1"/>
</dbReference>
<organism evidence="1 2">
    <name type="scientific">Methanospirillum lacunae</name>
    <dbReference type="NCBI Taxonomy" id="668570"/>
    <lineage>
        <taxon>Archaea</taxon>
        <taxon>Methanobacteriati</taxon>
        <taxon>Methanobacteriota</taxon>
        <taxon>Stenosarchaea group</taxon>
        <taxon>Methanomicrobia</taxon>
        <taxon>Methanomicrobiales</taxon>
        <taxon>Methanospirillaceae</taxon>
        <taxon>Methanospirillum</taxon>
    </lineage>
</organism>
<gene>
    <name evidence="1" type="ORF">DK846_07355</name>
</gene>
<evidence type="ECO:0000313" key="1">
    <source>
        <dbReference type="EMBL" id="PWR72759.1"/>
    </source>
</evidence>
<dbReference type="EMBL" id="QGMY01000006">
    <property type="protein sequence ID" value="PWR72759.1"/>
    <property type="molecule type" value="Genomic_DNA"/>
</dbReference>
<proteinExistence type="predicted"/>
<dbReference type="GeneID" id="97548540"/>
<dbReference type="Gene3D" id="3.40.50.150">
    <property type="entry name" value="Vaccinia Virus protein VP39"/>
    <property type="match status" value="1"/>
</dbReference>
<comment type="caution">
    <text evidence="1">The sequence shown here is derived from an EMBL/GenBank/DDBJ whole genome shotgun (WGS) entry which is preliminary data.</text>
</comment>
<dbReference type="InterPro" id="IPR029063">
    <property type="entry name" value="SAM-dependent_MTases_sf"/>
</dbReference>
<dbReference type="RefSeq" id="WP_109968270.1">
    <property type="nucleotide sequence ID" value="NZ_CP176093.1"/>
</dbReference>
<evidence type="ECO:0000313" key="2">
    <source>
        <dbReference type="Proteomes" id="UP000245657"/>
    </source>
</evidence>
<name>A0A2V2MZ62_9EURY</name>
<sequence length="298" mass="35020">MNFFKFNIDQAIRNVQNDFPFGQEYMDPFNLKYKYIISEILQFAPPPSNILSIGAGPCDLEAILADMYFQVTAIDDLNDHWHLLGNNRIRIKEFAQRHNVDLLESSVKGIKNKDEQYDVVLLLDIIEHIVGSPRELLNYAISSLKPNGLLIIQTPNTASLNHRIKIIFGKSNQVDLNFIFWNIGEYRSHFREYTRFEMEQMLSFENLININSKMRNILLYLIPHKRFLEKVVFITYRLICDLWPNFRDSILISGRKPSNWSSIEPSLSKFSISYPHIIKYNYDNETDEDYLIKLADKI</sequence>
<dbReference type="CDD" id="cd02440">
    <property type="entry name" value="AdoMet_MTases"/>
    <property type="match status" value="1"/>
</dbReference>